<organism evidence="2 3">
    <name type="scientific">Ensete ventricosum</name>
    <name type="common">Abyssinian banana</name>
    <name type="synonym">Musa ensete</name>
    <dbReference type="NCBI Taxonomy" id="4639"/>
    <lineage>
        <taxon>Eukaryota</taxon>
        <taxon>Viridiplantae</taxon>
        <taxon>Streptophyta</taxon>
        <taxon>Embryophyta</taxon>
        <taxon>Tracheophyta</taxon>
        <taxon>Spermatophyta</taxon>
        <taxon>Magnoliopsida</taxon>
        <taxon>Liliopsida</taxon>
        <taxon>Zingiberales</taxon>
        <taxon>Musaceae</taxon>
        <taxon>Ensete</taxon>
    </lineage>
</organism>
<gene>
    <name evidence="2" type="ORF">B296_00043162</name>
</gene>
<comment type="caution">
    <text evidence="2">The sequence shown here is derived from an EMBL/GenBank/DDBJ whole genome shotgun (WGS) entry which is preliminary data.</text>
</comment>
<protein>
    <submittedName>
        <fullName evidence="2">Uncharacterized protein</fullName>
    </submittedName>
</protein>
<evidence type="ECO:0000256" key="1">
    <source>
        <dbReference type="SAM" id="MobiDB-lite"/>
    </source>
</evidence>
<reference evidence="2 3" key="1">
    <citation type="journal article" date="2014" name="Agronomy (Basel)">
        <title>A Draft Genome Sequence for Ensete ventricosum, the Drought-Tolerant Tree Against Hunger.</title>
        <authorList>
            <person name="Harrison J."/>
            <person name="Moore K.A."/>
            <person name="Paszkiewicz K."/>
            <person name="Jones T."/>
            <person name="Grant M."/>
            <person name="Ambacheew D."/>
            <person name="Muzemil S."/>
            <person name="Studholme D.J."/>
        </authorList>
    </citation>
    <scope>NUCLEOTIDE SEQUENCE [LARGE SCALE GENOMIC DNA]</scope>
</reference>
<evidence type="ECO:0000313" key="3">
    <source>
        <dbReference type="Proteomes" id="UP000287651"/>
    </source>
</evidence>
<feature type="compositionally biased region" description="Low complexity" evidence="1">
    <location>
        <begin position="42"/>
        <end position="53"/>
    </location>
</feature>
<name>A0A426Y562_ENSVE</name>
<evidence type="ECO:0000313" key="2">
    <source>
        <dbReference type="EMBL" id="RRT46905.1"/>
    </source>
</evidence>
<proteinExistence type="predicted"/>
<feature type="region of interest" description="Disordered" evidence="1">
    <location>
        <begin position="38"/>
        <end position="59"/>
    </location>
</feature>
<sequence length="117" mass="13326">MSISQQRGRKGKSKGIQHQNIALFTLVRLDSVQCRGSRITERPSAAKRSSPSRDTPLKRRWTAKERKWGFGNLHLRLLVRFVCVLRFSSLLLPLSRIEAQRGSGNGGRRGFPDRDRA</sequence>
<dbReference type="Proteomes" id="UP000287651">
    <property type="component" value="Unassembled WGS sequence"/>
</dbReference>
<dbReference type="AlphaFoldDB" id="A0A426Y562"/>
<accession>A0A426Y562</accession>
<dbReference type="EMBL" id="AMZH03014875">
    <property type="protein sequence ID" value="RRT46905.1"/>
    <property type="molecule type" value="Genomic_DNA"/>
</dbReference>